<dbReference type="InterPro" id="IPR036390">
    <property type="entry name" value="WH_DNA-bd_sf"/>
</dbReference>
<dbReference type="InterPro" id="IPR037171">
    <property type="entry name" value="NagB/RpiA_transferase-like"/>
</dbReference>
<organism evidence="5 6">
    <name type="scientific">Affinibrenneria salicis</name>
    <dbReference type="NCBI Taxonomy" id="2590031"/>
    <lineage>
        <taxon>Bacteria</taxon>
        <taxon>Pseudomonadati</taxon>
        <taxon>Pseudomonadota</taxon>
        <taxon>Gammaproteobacteria</taxon>
        <taxon>Enterobacterales</taxon>
        <taxon>Pectobacteriaceae</taxon>
        <taxon>Affinibrenneria</taxon>
    </lineage>
</organism>
<dbReference type="RefSeq" id="WP_150434942.1">
    <property type="nucleotide sequence ID" value="NZ_VYKJ01000004.1"/>
</dbReference>
<keyword evidence="6" id="KW-1185">Reference proteome</keyword>
<dbReference type="PROSITE" id="PS51000">
    <property type="entry name" value="HTH_DEOR_2"/>
    <property type="match status" value="1"/>
</dbReference>
<evidence type="ECO:0000313" key="5">
    <source>
        <dbReference type="EMBL" id="KAA9000674.1"/>
    </source>
</evidence>
<dbReference type="InterPro" id="IPR001034">
    <property type="entry name" value="DeoR_HTH"/>
</dbReference>
<evidence type="ECO:0000256" key="1">
    <source>
        <dbReference type="ARBA" id="ARBA00023015"/>
    </source>
</evidence>
<dbReference type="InterPro" id="IPR050313">
    <property type="entry name" value="Carb_Metab_HTH_regulators"/>
</dbReference>
<dbReference type="EMBL" id="VYKJ01000004">
    <property type="protein sequence ID" value="KAA9000674.1"/>
    <property type="molecule type" value="Genomic_DNA"/>
</dbReference>
<dbReference type="InterPro" id="IPR014036">
    <property type="entry name" value="DeoR-like_C"/>
</dbReference>
<dbReference type="Pfam" id="PF08220">
    <property type="entry name" value="HTH_DeoR"/>
    <property type="match status" value="1"/>
</dbReference>
<dbReference type="SMART" id="SM01134">
    <property type="entry name" value="DeoRC"/>
    <property type="match status" value="1"/>
</dbReference>
<dbReference type="NCBIfam" id="NF040887">
    <property type="entry name" value="trans_reg_YciT"/>
    <property type="match status" value="1"/>
</dbReference>
<dbReference type="InterPro" id="IPR036388">
    <property type="entry name" value="WH-like_DNA-bd_sf"/>
</dbReference>
<dbReference type="Proteomes" id="UP000335415">
    <property type="component" value="Unassembled WGS sequence"/>
</dbReference>
<dbReference type="AlphaFoldDB" id="A0A5J5G1R9"/>
<dbReference type="PANTHER" id="PTHR30363:SF59">
    <property type="entry name" value="DEOR FAMILY REGULATORY PROTEIN"/>
    <property type="match status" value="1"/>
</dbReference>
<reference evidence="5 6" key="1">
    <citation type="submission" date="2019-09" db="EMBL/GenBank/DDBJ databases">
        <authorList>
            <person name="Li Y."/>
        </authorList>
    </citation>
    <scope>NUCLEOTIDE SEQUENCE [LARGE SCALE GENOMIC DNA]</scope>
    <source>
        <strain evidence="5 6">L3-3HA</strain>
    </source>
</reference>
<feature type="domain" description="HTH deoR-type" evidence="4">
    <location>
        <begin position="1"/>
        <end position="56"/>
    </location>
</feature>
<name>A0A5J5G1R9_9GAMM</name>
<dbReference type="Pfam" id="PF00455">
    <property type="entry name" value="DeoRC"/>
    <property type="match status" value="1"/>
</dbReference>
<dbReference type="InterPro" id="IPR018356">
    <property type="entry name" value="Tscrpt_reg_HTH_DeoR_CS"/>
</dbReference>
<evidence type="ECO:0000256" key="3">
    <source>
        <dbReference type="ARBA" id="ARBA00023163"/>
    </source>
</evidence>
<evidence type="ECO:0000313" key="6">
    <source>
        <dbReference type="Proteomes" id="UP000335415"/>
    </source>
</evidence>
<protein>
    <submittedName>
        <fullName evidence="5">DeoR/GlpR transcriptional regulator</fullName>
    </submittedName>
</protein>
<dbReference type="OrthoDB" id="9797223at2"/>
<dbReference type="GO" id="GO:0003700">
    <property type="term" value="F:DNA-binding transcription factor activity"/>
    <property type="evidence" value="ECO:0007669"/>
    <property type="project" value="InterPro"/>
</dbReference>
<dbReference type="PROSITE" id="PS00894">
    <property type="entry name" value="HTH_DEOR_1"/>
    <property type="match status" value="1"/>
</dbReference>
<keyword evidence="2" id="KW-0238">DNA-binding</keyword>
<proteinExistence type="predicted"/>
<keyword evidence="3" id="KW-0804">Transcription</keyword>
<dbReference type="PANTHER" id="PTHR30363">
    <property type="entry name" value="HTH-TYPE TRANSCRIPTIONAL REGULATOR SRLR-RELATED"/>
    <property type="match status" value="1"/>
</dbReference>
<dbReference type="SUPFAM" id="SSF100950">
    <property type="entry name" value="NagB/RpiA/CoA transferase-like"/>
    <property type="match status" value="1"/>
</dbReference>
<evidence type="ECO:0000259" key="4">
    <source>
        <dbReference type="PROSITE" id="PS51000"/>
    </source>
</evidence>
<dbReference type="Gene3D" id="1.10.10.10">
    <property type="entry name" value="Winged helix-like DNA-binding domain superfamily/Winged helix DNA-binding domain"/>
    <property type="match status" value="1"/>
</dbReference>
<dbReference type="SMART" id="SM00420">
    <property type="entry name" value="HTH_DEOR"/>
    <property type="match status" value="1"/>
</dbReference>
<comment type="caution">
    <text evidence="5">The sequence shown here is derived from an EMBL/GenBank/DDBJ whole genome shotgun (WGS) entry which is preliminary data.</text>
</comment>
<dbReference type="SUPFAM" id="SSF46785">
    <property type="entry name" value="Winged helix' DNA-binding domain"/>
    <property type="match status" value="1"/>
</dbReference>
<dbReference type="GO" id="GO:0003677">
    <property type="term" value="F:DNA binding"/>
    <property type="evidence" value="ECO:0007669"/>
    <property type="project" value="UniProtKB-KW"/>
</dbReference>
<evidence type="ECO:0000256" key="2">
    <source>
        <dbReference type="ARBA" id="ARBA00023125"/>
    </source>
</evidence>
<accession>A0A5J5G1R9</accession>
<gene>
    <name evidence="5" type="ORF">FJU30_10685</name>
</gene>
<keyword evidence="1" id="KW-0805">Transcription regulation</keyword>
<sequence length="255" mass="27666">MNTRQQNILQVVNQRKSVSVSELAQISGVSVVTIRQDLNALERGSYLKRVHGYAVAMESDDVDARMQTNFQLKKSLAEYAASLVAEGESVFIEGGSANALLARYLAQSRRVTIITVSCYIAHLLKDTDCDVIIPGGFYQKSSESVVGPLTRSAIQLVHFRKAFIGIDGYHEDTGFTGRDMMRSDVVSAVLDKGVETIALTDSSKFGLIQPYALTSQHQISRVVTDDALSAAYRASLAGLGIRCDIVTEEGRSPAG</sequence>